<evidence type="ECO:0008006" key="3">
    <source>
        <dbReference type="Google" id="ProtNLM"/>
    </source>
</evidence>
<accession>A0A6N6RVZ5</accession>
<dbReference type="RefSeq" id="WP_151653750.1">
    <property type="nucleotide sequence ID" value="NZ_WBVP01000003.1"/>
</dbReference>
<dbReference type="EMBL" id="WBVP01000003">
    <property type="protein sequence ID" value="KAB2825762.1"/>
    <property type="molecule type" value="Genomic_DNA"/>
</dbReference>
<organism evidence="1 2">
    <name type="scientific">Aliivibrio finisterrensis</name>
    <dbReference type="NCBI Taxonomy" id="511998"/>
    <lineage>
        <taxon>Bacteria</taxon>
        <taxon>Pseudomonadati</taxon>
        <taxon>Pseudomonadota</taxon>
        <taxon>Gammaproteobacteria</taxon>
        <taxon>Vibrionales</taxon>
        <taxon>Vibrionaceae</taxon>
        <taxon>Aliivibrio</taxon>
    </lineage>
</organism>
<reference evidence="1 2" key="1">
    <citation type="submission" date="2019-09" db="EMBL/GenBank/DDBJ databases">
        <title>Genome of Aliivibrio finisterrensis LMG 23869 (type strain).</title>
        <authorList>
            <person name="Bowman J.P."/>
        </authorList>
    </citation>
    <scope>NUCLEOTIDE SEQUENCE [LARGE SCALE GENOMIC DNA]</scope>
    <source>
        <strain evidence="1 2">LMG 23869</strain>
    </source>
</reference>
<dbReference type="Proteomes" id="UP000434870">
    <property type="component" value="Unassembled WGS sequence"/>
</dbReference>
<protein>
    <recommendedName>
        <fullName evidence="3">Lipoprotein</fullName>
    </recommendedName>
</protein>
<evidence type="ECO:0000313" key="1">
    <source>
        <dbReference type="EMBL" id="KAB2825762.1"/>
    </source>
</evidence>
<gene>
    <name evidence="1" type="ORF">F8B77_03465</name>
</gene>
<name>A0A6N6RVZ5_9GAMM</name>
<dbReference type="AlphaFoldDB" id="A0A6N6RVZ5"/>
<evidence type="ECO:0000313" key="2">
    <source>
        <dbReference type="Proteomes" id="UP000434870"/>
    </source>
</evidence>
<dbReference type="PROSITE" id="PS51257">
    <property type="entry name" value="PROKAR_LIPOPROTEIN"/>
    <property type="match status" value="1"/>
</dbReference>
<sequence length="204" mass="21559">MKKILALSVVAMALVGCQSTQQESKPVVEKSPAYLECNFGGEYYEVAAPKWKCEPNTNREMYAKQASGSSANKSGGVAHQRQLAILDANRTLAGQFKTDVIATIKSSSGTLGIDGAAGGAGATKDVSEALVNFELKGTEIIRTMTGPNGHVYVHVGMPRAVLQQNIDLALEVVQEKAPNALPTNVTPAQNKQLSDDIAKALEGM</sequence>
<proteinExistence type="predicted"/>
<comment type="caution">
    <text evidence="1">The sequence shown here is derived from an EMBL/GenBank/DDBJ whole genome shotgun (WGS) entry which is preliminary data.</text>
</comment>